<proteinExistence type="predicted"/>
<dbReference type="Proteomes" id="UP000284842">
    <property type="component" value="Unassembled WGS sequence"/>
</dbReference>
<sequence length="984" mass="111078">MASPEASNNNPKSFPILQWWKTFHGDNLSKFPSQKQSLAPKHSESERSTGDGIERVIAKDDGVQSSNSYSNALQTDKQELAPSEGPRDNSIKSGNQPPQVGEDQSSAMFGAGAKLLIHGGNPTFQHNVFNINHGQDASNSADLYSRSAPSAAFNSKDRYEPPHCHPETRVTFLKMVEEWAEKGPLPLTWIHGPAGVGKSAIAQTTAETLHKGGKLAASFFFSKSAPPESQRGHEGRFVTTLAQQLTESIPGLRKLVQDVVENKPSMFDLNLSQQVMEMILEPMKQLQHGRIMPRLTGSLPNVIVVDGLDKCQGEAGQKQVLDAIATLVQHPDIFKFSVLLFSRSELTIRSWFALLNNKPERLVNTVPLLYHCNNDDDIRIFVLDEISTICKTHPLKIQLPPSWPSSNDVDTIVKRASGQFIYATTIIKYINDPRHHPCRRLEYIIHNTIPDSDQPYTPLDVLYLTILRNTQHPNHVRLLLCFCIVSVRFIGWVDAKSFLVFLESLFALPCPVITLVTDLQSILVDMERDPYVIYPRLPLDICIYGADTVFIPGTFHHASLLEFLLDPQRSLEFHVDVQQFELQLFDLILKNLQDPRRQQSLTSDEEYCFVVYSFVLMLQIRSSSLPSSSHYLATELTKWDALDDDILYCILEVLCQDLSPFRIEVKIAEFNKLLQPTTSTRTIFAKAVERKIMQCYNILSCENIPLELFLLLYGGPFLSLPNPGAKAPLLETGSLDLHSTFIFSLDPALVTQNFVKPEDLEVIAAIDISFRRMQWKGSFADGDQRPYVVLFLLHKLGPFLWSHVPISATIVSALEELASCCFSAPALASLNRAAPTLTLPKSEGTPWESFAASPCLPLFWLAQHPFAAGSSDKSRCISTLGLLHDYIRLYYLYADKQSEEAFLDKPARSLALQTKNTETGRNIDLDEWSSNSRISRLVSVLREKRRNNTGVMYYWDMFQRLWYKFYRPDEFAAEEMLVKYWQGS</sequence>
<dbReference type="AlphaFoldDB" id="A0A409WV67"/>
<dbReference type="InParanoid" id="A0A409WV67"/>
<protein>
    <recommendedName>
        <fullName evidence="3">Nephrocystin 3-like N-terminal domain-containing protein</fullName>
    </recommendedName>
</protein>
<dbReference type="PANTHER" id="PTHR10039">
    <property type="entry name" value="AMELOGENIN"/>
    <property type="match status" value="1"/>
</dbReference>
<dbReference type="Gene3D" id="3.40.50.300">
    <property type="entry name" value="P-loop containing nucleotide triphosphate hydrolases"/>
    <property type="match status" value="1"/>
</dbReference>
<dbReference type="InterPro" id="IPR056884">
    <property type="entry name" value="NPHP3-like_N"/>
</dbReference>
<feature type="region of interest" description="Disordered" evidence="2">
    <location>
        <begin position="28"/>
        <end position="105"/>
    </location>
</feature>
<gene>
    <name evidence="4" type="ORF">CVT24_002113</name>
</gene>
<evidence type="ECO:0000256" key="2">
    <source>
        <dbReference type="SAM" id="MobiDB-lite"/>
    </source>
</evidence>
<comment type="caution">
    <text evidence="4">The sequence shown here is derived from an EMBL/GenBank/DDBJ whole genome shotgun (WGS) entry which is preliminary data.</text>
</comment>
<dbReference type="STRING" id="181874.A0A409WV67"/>
<name>A0A409WV67_9AGAR</name>
<dbReference type="InterPro" id="IPR027417">
    <property type="entry name" value="P-loop_NTPase"/>
</dbReference>
<dbReference type="EMBL" id="NHTK01005163">
    <property type="protein sequence ID" value="PPQ82424.1"/>
    <property type="molecule type" value="Genomic_DNA"/>
</dbReference>
<dbReference type="Pfam" id="PF24883">
    <property type="entry name" value="NPHP3_N"/>
    <property type="match status" value="1"/>
</dbReference>
<feature type="compositionally biased region" description="Polar residues" evidence="2">
    <location>
        <begin position="91"/>
        <end position="105"/>
    </location>
</feature>
<accession>A0A409WV67</accession>
<reference evidence="4 5" key="1">
    <citation type="journal article" date="2018" name="Evol. Lett.">
        <title>Horizontal gene cluster transfer increased hallucinogenic mushroom diversity.</title>
        <authorList>
            <person name="Reynolds H.T."/>
            <person name="Vijayakumar V."/>
            <person name="Gluck-Thaler E."/>
            <person name="Korotkin H.B."/>
            <person name="Matheny P.B."/>
            <person name="Slot J.C."/>
        </authorList>
    </citation>
    <scope>NUCLEOTIDE SEQUENCE [LARGE SCALE GENOMIC DNA]</scope>
    <source>
        <strain evidence="4 5">2629</strain>
    </source>
</reference>
<evidence type="ECO:0000259" key="3">
    <source>
        <dbReference type="Pfam" id="PF24883"/>
    </source>
</evidence>
<keyword evidence="5" id="KW-1185">Reference proteome</keyword>
<evidence type="ECO:0000256" key="1">
    <source>
        <dbReference type="ARBA" id="ARBA00022737"/>
    </source>
</evidence>
<feature type="domain" description="Nephrocystin 3-like N-terminal" evidence="3">
    <location>
        <begin position="176"/>
        <end position="343"/>
    </location>
</feature>
<evidence type="ECO:0000313" key="4">
    <source>
        <dbReference type="EMBL" id="PPQ82424.1"/>
    </source>
</evidence>
<keyword evidence="1" id="KW-0677">Repeat</keyword>
<dbReference type="PANTHER" id="PTHR10039:SF16">
    <property type="entry name" value="GPI INOSITOL-DEACYLASE"/>
    <property type="match status" value="1"/>
</dbReference>
<evidence type="ECO:0000313" key="5">
    <source>
        <dbReference type="Proteomes" id="UP000284842"/>
    </source>
</evidence>
<feature type="compositionally biased region" description="Basic and acidic residues" evidence="2">
    <location>
        <begin position="41"/>
        <end position="62"/>
    </location>
</feature>
<dbReference type="OrthoDB" id="2868770at2759"/>
<feature type="compositionally biased region" description="Polar residues" evidence="2">
    <location>
        <begin position="63"/>
        <end position="75"/>
    </location>
</feature>
<dbReference type="SUPFAM" id="SSF52540">
    <property type="entry name" value="P-loop containing nucleoside triphosphate hydrolases"/>
    <property type="match status" value="1"/>
</dbReference>
<organism evidence="4 5">
    <name type="scientific">Panaeolus cyanescens</name>
    <dbReference type="NCBI Taxonomy" id="181874"/>
    <lineage>
        <taxon>Eukaryota</taxon>
        <taxon>Fungi</taxon>
        <taxon>Dikarya</taxon>
        <taxon>Basidiomycota</taxon>
        <taxon>Agaricomycotina</taxon>
        <taxon>Agaricomycetes</taxon>
        <taxon>Agaricomycetidae</taxon>
        <taxon>Agaricales</taxon>
        <taxon>Agaricineae</taxon>
        <taxon>Galeropsidaceae</taxon>
        <taxon>Panaeolus</taxon>
    </lineage>
</organism>